<dbReference type="OrthoDB" id="9115426at2"/>
<dbReference type="InterPro" id="IPR025153">
    <property type="entry name" value="Ead_Ea22"/>
</dbReference>
<organism evidence="1 2">
    <name type="scientific">Burkholderia pyrrocinia</name>
    <name type="common">Pseudomonas pyrrocinia</name>
    <dbReference type="NCBI Taxonomy" id="60550"/>
    <lineage>
        <taxon>Bacteria</taxon>
        <taxon>Pseudomonadati</taxon>
        <taxon>Pseudomonadota</taxon>
        <taxon>Betaproteobacteria</taxon>
        <taxon>Burkholderiales</taxon>
        <taxon>Burkholderiaceae</taxon>
        <taxon>Burkholderia</taxon>
        <taxon>Burkholderia cepacia complex</taxon>
    </lineage>
</organism>
<evidence type="ECO:0000313" key="1">
    <source>
        <dbReference type="EMBL" id="AXF21376.1"/>
    </source>
</evidence>
<dbReference type="Pfam" id="PF13935">
    <property type="entry name" value="Ead_Ea22"/>
    <property type="match status" value="1"/>
</dbReference>
<evidence type="ECO:0000313" key="2">
    <source>
        <dbReference type="Proteomes" id="UP000253104"/>
    </source>
</evidence>
<dbReference type="AlphaFoldDB" id="A0A2Z5MX86"/>
<accession>A0A2Z5MX86</accession>
<dbReference type="EMBL" id="CP024902">
    <property type="protein sequence ID" value="AXF21376.1"/>
    <property type="molecule type" value="Genomic_DNA"/>
</dbReference>
<dbReference type="RefSeq" id="WP_114177735.1">
    <property type="nucleotide sequence ID" value="NZ_CP024902.1"/>
</dbReference>
<name>A0A2Z5MX86_BURPY</name>
<dbReference type="Proteomes" id="UP000253104">
    <property type="component" value="Chromosome mHSR5_A"/>
</dbReference>
<evidence type="ECO:0008006" key="3">
    <source>
        <dbReference type="Google" id="ProtNLM"/>
    </source>
</evidence>
<reference evidence="1 2" key="1">
    <citation type="journal article" date="2018" name="ISME J.">
        <title>Involvement of Burkholderiaceae and sulfurous volatiles in disease-suppressive soils.</title>
        <authorList>
            <person name="Carrion V.J."/>
            <person name="Cordovez V."/>
            <person name="Tyc O."/>
            <person name="Etalo D.W."/>
            <person name="de Bruijn I."/>
            <person name="de Jager V.C."/>
            <person name="Medema M.H."/>
            <person name="Eberl L."/>
            <person name="Raaijmakers J.M."/>
        </authorList>
    </citation>
    <scope>NUCLEOTIDE SEQUENCE [LARGE SCALE GENOMIC DNA]</scope>
    <source>
        <strain evidence="2">mHSR5</strain>
    </source>
</reference>
<protein>
    <recommendedName>
        <fullName evidence="3">Phage protein</fullName>
    </recommendedName>
</protein>
<proteinExistence type="predicted"/>
<gene>
    <name evidence="1" type="ORF">CUJ89_13380</name>
</gene>
<sequence>MENFTSNYDALQAAAERATKGNWINVGAWVENERDDLKDICDCRPNGNEDDEQALLDAAYIALANPDTILRLLREWRTAREATSQHPTQASVAANQLCLCGTVLAHTHHHCATPVMWRMYEESNAFRNTTAAARDILTERHRQIQHEGLTPDRDDGYTEAELPRAAAAYVLSACGFSNAVTLDFWPWITDWWKPTTPRRNLVKAAALILAEIERIDRDPGDESHHDHLNGGSL</sequence>